<organism evidence="1 2">
    <name type="scientific">Austropuccinia psidii MF-1</name>
    <dbReference type="NCBI Taxonomy" id="1389203"/>
    <lineage>
        <taxon>Eukaryota</taxon>
        <taxon>Fungi</taxon>
        <taxon>Dikarya</taxon>
        <taxon>Basidiomycota</taxon>
        <taxon>Pucciniomycotina</taxon>
        <taxon>Pucciniomycetes</taxon>
        <taxon>Pucciniales</taxon>
        <taxon>Sphaerophragmiaceae</taxon>
        <taxon>Austropuccinia</taxon>
    </lineage>
</organism>
<sequence length="121" mass="13649">MANNIHLAAQDGLNVLGGTLQPTTPESAETFRPMDISHLVNEHDRITVNSSSILQQSAHLASYLHQSLKRCEKFTTTLKLVYDEAIPTNDFNLLSHVVTQWNSTYDMFKCAFSLTEAYDQF</sequence>
<evidence type="ECO:0000313" key="1">
    <source>
        <dbReference type="EMBL" id="MBW0528844.1"/>
    </source>
</evidence>
<dbReference type="EMBL" id="AVOT02034672">
    <property type="protein sequence ID" value="MBW0528844.1"/>
    <property type="molecule type" value="Genomic_DNA"/>
</dbReference>
<evidence type="ECO:0000313" key="2">
    <source>
        <dbReference type="Proteomes" id="UP000765509"/>
    </source>
</evidence>
<accession>A0A9Q3EXI8</accession>
<protein>
    <submittedName>
        <fullName evidence="1">Uncharacterized protein</fullName>
    </submittedName>
</protein>
<dbReference type="OrthoDB" id="2432695at2759"/>
<dbReference type="AlphaFoldDB" id="A0A9Q3EXI8"/>
<proteinExistence type="predicted"/>
<dbReference type="Proteomes" id="UP000765509">
    <property type="component" value="Unassembled WGS sequence"/>
</dbReference>
<keyword evidence="2" id="KW-1185">Reference proteome</keyword>
<gene>
    <name evidence="1" type="ORF">O181_068559</name>
</gene>
<reference evidence="1" key="1">
    <citation type="submission" date="2021-03" db="EMBL/GenBank/DDBJ databases">
        <title>Draft genome sequence of rust myrtle Austropuccinia psidii MF-1, a brazilian biotype.</title>
        <authorList>
            <person name="Quecine M.C."/>
            <person name="Pachon D.M.R."/>
            <person name="Bonatelli M.L."/>
            <person name="Correr F.H."/>
            <person name="Franceschini L.M."/>
            <person name="Leite T.F."/>
            <person name="Margarido G.R.A."/>
            <person name="Almeida C.A."/>
            <person name="Ferrarezi J.A."/>
            <person name="Labate C.A."/>
        </authorList>
    </citation>
    <scope>NUCLEOTIDE SEQUENCE</scope>
    <source>
        <strain evidence="1">MF-1</strain>
    </source>
</reference>
<name>A0A9Q3EXI8_9BASI</name>
<comment type="caution">
    <text evidence="1">The sequence shown here is derived from an EMBL/GenBank/DDBJ whole genome shotgun (WGS) entry which is preliminary data.</text>
</comment>